<name>A0A9E7N470_9CAUD</name>
<proteinExistence type="predicted"/>
<evidence type="ECO:0000256" key="1">
    <source>
        <dbReference type="SAM" id="Phobius"/>
    </source>
</evidence>
<feature type="transmembrane region" description="Helical" evidence="1">
    <location>
        <begin position="38"/>
        <end position="57"/>
    </location>
</feature>
<dbReference type="Proteomes" id="UP001056634">
    <property type="component" value="Segment"/>
</dbReference>
<evidence type="ECO:0000313" key="3">
    <source>
        <dbReference type="Proteomes" id="UP001056634"/>
    </source>
</evidence>
<protein>
    <submittedName>
        <fullName evidence="2">Uncharacterized protein</fullName>
    </submittedName>
</protein>
<evidence type="ECO:0000313" key="2">
    <source>
        <dbReference type="EMBL" id="UTC28570.1"/>
    </source>
</evidence>
<keyword evidence="1" id="KW-1133">Transmembrane helix</keyword>
<reference evidence="2" key="1">
    <citation type="submission" date="2022-04" db="EMBL/GenBank/DDBJ databases">
        <authorList>
            <person name="Friedrich I."/>
            <person name="Schneider D."/>
            <person name="Poehlein A."/>
            <person name="Hertel R."/>
            <person name="Daniel R."/>
        </authorList>
    </citation>
    <scope>NUCLEOTIDE SEQUENCE</scope>
</reference>
<keyword evidence="1" id="KW-0812">Transmembrane</keyword>
<gene>
    <name evidence="2" type="ORF">MARCHEWKA_00570</name>
</gene>
<sequence length="75" mass="8373">MTERARTLWLLTSITSLAASLLVMVGSMTQDPPPGVEYGAALSLALAALTFLHWLALGDQKRRRREARRHNIQSR</sequence>
<keyword evidence="1" id="KW-0472">Membrane</keyword>
<accession>A0A9E7N470</accession>
<dbReference type="EMBL" id="ON529851">
    <property type="protein sequence ID" value="UTC28570.1"/>
    <property type="molecule type" value="Genomic_DNA"/>
</dbReference>
<feature type="transmembrane region" description="Helical" evidence="1">
    <location>
        <begin position="7"/>
        <end position="26"/>
    </location>
</feature>
<organism evidence="2 3">
    <name type="scientific">Brevundimonas phage vB_BpoS-Marchewka</name>
    <dbReference type="NCBI Taxonomy" id="2948604"/>
    <lineage>
        <taxon>Viruses</taxon>
        <taxon>Duplodnaviria</taxon>
        <taxon>Heunggongvirae</taxon>
        <taxon>Uroviricota</taxon>
        <taxon>Caudoviricetes</taxon>
        <taxon>Jeanschmidtviridae</taxon>
        <taxon>Marchewkavirus</taxon>
        <taxon>Marchewkavirus marchewka</taxon>
    </lineage>
</organism>
<keyword evidence="3" id="KW-1185">Reference proteome</keyword>